<protein>
    <submittedName>
        <fullName evidence="1">Uncharacterized protein</fullName>
    </submittedName>
</protein>
<dbReference type="HOGENOM" id="CLU_220066_0_0_10"/>
<dbReference type="EMBL" id="CP003349">
    <property type="protein sequence ID" value="AFD07725.1"/>
    <property type="molecule type" value="Genomic_DNA"/>
</dbReference>
<reference evidence="1" key="1">
    <citation type="submission" date="2012-02" db="EMBL/GenBank/DDBJ databases">
        <title>The complete genome of Solitalea canadensis DSM 3403.</title>
        <authorList>
            <consortium name="US DOE Joint Genome Institute (JGI-PGF)"/>
            <person name="Lucas S."/>
            <person name="Copeland A."/>
            <person name="Lapidus A."/>
            <person name="Glavina del Rio T."/>
            <person name="Dalin E."/>
            <person name="Tice H."/>
            <person name="Bruce D."/>
            <person name="Goodwin L."/>
            <person name="Pitluck S."/>
            <person name="Peters L."/>
            <person name="Ovchinnikova G."/>
            <person name="Lu M."/>
            <person name="Kyrpides N."/>
            <person name="Mavromatis K."/>
            <person name="Ivanova N."/>
            <person name="Brettin T."/>
            <person name="Detter J.C."/>
            <person name="Han C."/>
            <person name="Larimer F."/>
            <person name="Land M."/>
            <person name="Hauser L."/>
            <person name="Markowitz V."/>
            <person name="Cheng J.-F."/>
            <person name="Hugenholtz P."/>
            <person name="Woyke T."/>
            <person name="Wu D."/>
            <person name="Spring S."/>
            <person name="Schroeder M."/>
            <person name="Kopitz M."/>
            <person name="Brambilla E."/>
            <person name="Klenk H.-P."/>
            <person name="Eisen J.A."/>
        </authorList>
    </citation>
    <scope>NUCLEOTIDE SEQUENCE</scope>
    <source>
        <strain evidence="1">DSM 3403</strain>
    </source>
</reference>
<dbReference type="AlphaFoldDB" id="H8KRT7"/>
<evidence type="ECO:0000313" key="1">
    <source>
        <dbReference type="EMBL" id="AFD07725.1"/>
    </source>
</evidence>
<name>H8KRT7_SOLCM</name>
<dbReference type="KEGG" id="scn:Solca_2691"/>
<accession>H8KRT7</accession>
<gene>
    <name evidence="1" type="ordered locus">Solca_2691</name>
</gene>
<dbReference type="Proteomes" id="UP000007590">
    <property type="component" value="Chromosome"/>
</dbReference>
<keyword evidence="2" id="KW-1185">Reference proteome</keyword>
<organism evidence="1 2">
    <name type="scientific">Solitalea canadensis (strain ATCC 29591 / DSM 3403 / JCM 21819 / LMG 8368 / NBRC 15130 / NCIMB 12057 / USAM 9D)</name>
    <name type="common">Flexibacter canadensis</name>
    <dbReference type="NCBI Taxonomy" id="929556"/>
    <lineage>
        <taxon>Bacteria</taxon>
        <taxon>Pseudomonadati</taxon>
        <taxon>Bacteroidota</taxon>
        <taxon>Sphingobacteriia</taxon>
        <taxon>Sphingobacteriales</taxon>
        <taxon>Sphingobacteriaceae</taxon>
        <taxon>Solitalea</taxon>
    </lineage>
</organism>
<proteinExistence type="predicted"/>
<sequence length="38" mass="4112">MKTLIATIVLSIASVVVGAYGPKDKAQLEETVRIIRLN</sequence>
<evidence type="ECO:0000313" key="2">
    <source>
        <dbReference type="Proteomes" id="UP000007590"/>
    </source>
</evidence>